<sequence>MIKLFSREVKGKELTTDKIKKLMPTHRTGFLGLFGKKVESVDYYSSKISKLNKELLDAKESYDEQEFDNAAFIVFNKQIAAHMAASSKFELPKSTSTTAKDSNSGSSSGTGLLKKLSPVKPLQPRFVDIEPQSIIWANLSIHAISRKIRRLLSLTITFATIIFWAIPVAAVASVAQLSTLEKLAPFNIITQWPKIITGVIQGVLPAIALAVLSMILIMLLRKLSKLEGTIRPEDIELSLINRIFFHQVFNVFIIVTLSGTVISSLSTFIKDPLNSVKEIAQKIPTVNVFFITYVLLLGLSGASGNIAQIAGVVLSKLLYRVFSWTPRKTLEQVQPKVFDYGTGIPAHSLVFLIGFIYSVVSPLMTIICAFYFGFFWLVYRYQFLYVYNDAELRKVGARSGHKYLSHRWVSLYFFLILMIIQMALSTSQSSTASSILRVVFVGICMGLVVVSHMWMRYRVYPKFELLPMNDDKAANEPSPYVANVESGITTEEELVDEDGYYLVGGGMPSQAINKNKSDQKAQAIITIDEDNQEPKETSHQPPPINNASNSVPGIVRAPTFSFESLFSRSKIRNYLLVAPSKEPSYPITFVDLDTQKEHWAPFPSHISEYPPEINETETLIICNDSDGGGDDALKAAFRPPGFSDPAYTYVWVPNDPTKEQLVKPLFDEAQENLADRGQVFTECANISSSTKRVEVTTNHPPEHHN</sequence>
<feature type="region of interest" description="Disordered" evidence="1">
    <location>
        <begin position="527"/>
        <end position="550"/>
    </location>
</feature>
<feature type="domain" description="CSC1/OSCA1-like cytosolic" evidence="4">
    <location>
        <begin position="16"/>
        <end position="92"/>
    </location>
</feature>
<feature type="domain" description="CSC1/OSCA1-like 7TM region" evidence="3">
    <location>
        <begin position="149"/>
        <end position="419"/>
    </location>
</feature>
<dbReference type="Proteomes" id="UP001150538">
    <property type="component" value="Unassembled WGS sequence"/>
</dbReference>
<dbReference type="GO" id="GO:0005227">
    <property type="term" value="F:calcium-activated cation channel activity"/>
    <property type="evidence" value="ECO:0007669"/>
    <property type="project" value="InterPro"/>
</dbReference>
<dbReference type="Pfam" id="PF14703">
    <property type="entry name" value="PHM7_cyt"/>
    <property type="match status" value="1"/>
</dbReference>
<accession>A0A9W7ZVS1</accession>
<reference evidence="5" key="1">
    <citation type="submission" date="2022-07" db="EMBL/GenBank/DDBJ databases">
        <title>Phylogenomic reconstructions and comparative analyses of Kickxellomycotina fungi.</title>
        <authorList>
            <person name="Reynolds N.K."/>
            <person name="Stajich J.E."/>
            <person name="Barry K."/>
            <person name="Grigoriev I.V."/>
            <person name="Crous P."/>
            <person name="Smith M.E."/>
        </authorList>
    </citation>
    <scope>NUCLEOTIDE SEQUENCE</scope>
    <source>
        <strain evidence="5">NBRC 100468</strain>
    </source>
</reference>
<feature type="transmembrane region" description="Helical" evidence="2">
    <location>
        <begin position="195"/>
        <end position="220"/>
    </location>
</feature>
<name>A0A9W7ZVS1_9FUNG</name>
<dbReference type="Pfam" id="PF02714">
    <property type="entry name" value="RSN1_7TM"/>
    <property type="match status" value="1"/>
</dbReference>
<comment type="caution">
    <text evidence="5">The sequence shown here is derived from an EMBL/GenBank/DDBJ whole genome shotgun (WGS) entry which is preliminary data.</text>
</comment>
<evidence type="ECO:0000259" key="4">
    <source>
        <dbReference type="Pfam" id="PF14703"/>
    </source>
</evidence>
<keyword evidence="2" id="KW-0472">Membrane</keyword>
<keyword evidence="2" id="KW-0812">Transmembrane</keyword>
<evidence type="ECO:0000259" key="3">
    <source>
        <dbReference type="Pfam" id="PF02714"/>
    </source>
</evidence>
<organism evidence="5 6">
    <name type="scientific">Mycoemilia scoparia</name>
    <dbReference type="NCBI Taxonomy" id="417184"/>
    <lineage>
        <taxon>Eukaryota</taxon>
        <taxon>Fungi</taxon>
        <taxon>Fungi incertae sedis</taxon>
        <taxon>Zoopagomycota</taxon>
        <taxon>Kickxellomycotina</taxon>
        <taxon>Kickxellomycetes</taxon>
        <taxon>Kickxellales</taxon>
        <taxon>Kickxellaceae</taxon>
        <taxon>Mycoemilia</taxon>
    </lineage>
</organism>
<dbReference type="OrthoDB" id="1076608at2759"/>
<dbReference type="AlphaFoldDB" id="A0A9W7ZVS1"/>
<proteinExistence type="predicted"/>
<dbReference type="PANTHER" id="PTHR13018:SF139">
    <property type="entry name" value="PHOSPHATE METABOLISM PROTEIN 7"/>
    <property type="match status" value="1"/>
</dbReference>
<dbReference type="PANTHER" id="PTHR13018">
    <property type="entry name" value="PROBABLE MEMBRANE PROTEIN DUF221-RELATED"/>
    <property type="match status" value="1"/>
</dbReference>
<evidence type="ECO:0000256" key="2">
    <source>
        <dbReference type="SAM" id="Phobius"/>
    </source>
</evidence>
<feature type="transmembrane region" description="Helical" evidence="2">
    <location>
        <begin position="408"/>
        <end position="428"/>
    </location>
</feature>
<dbReference type="InterPro" id="IPR045122">
    <property type="entry name" value="Csc1-like"/>
</dbReference>
<dbReference type="InterPro" id="IPR003864">
    <property type="entry name" value="CSC1/OSCA1-like_7TM"/>
</dbReference>
<dbReference type="EMBL" id="JANBPU010000325">
    <property type="protein sequence ID" value="KAJ1912650.1"/>
    <property type="molecule type" value="Genomic_DNA"/>
</dbReference>
<feature type="transmembrane region" description="Helical" evidence="2">
    <location>
        <begin position="248"/>
        <end position="269"/>
    </location>
</feature>
<evidence type="ECO:0000313" key="5">
    <source>
        <dbReference type="EMBL" id="KAJ1912650.1"/>
    </source>
</evidence>
<gene>
    <name evidence="5" type="primary">PHM7_2</name>
    <name evidence="5" type="ORF">H4219_005521</name>
</gene>
<evidence type="ECO:0000313" key="6">
    <source>
        <dbReference type="Proteomes" id="UP001150538"/>
    </source>
</evidence>
<feature type="transmembrane region" description="Helical" evidence="2">
    <location>
        <begin position="151"/>
        <end position="175"/>
    </location>
</feature>
<keyword evidence="2" id="KW-1133">Transmembrane helix</keyword>
<keyword evidence="6" id="KW-1185">Reference proteome</keyword>
<feature type="transmembrane region" description="Helical" evidence="2">
    <location>
        <begin position="289"/>
        <end position="317"/>
    </location>
</feature>
<feature type="transmembrane region" description="Helical" evidence="2">
    <location>
        <begin position="434"/>
        <end position="455"/>
    </location>
</feature>
<evidence type="ECO:0000256" key="1">
    <source>
        <dbReference type="SAM" id="MobiDB-lite"/>
    </source>
</evidence>
<dbReference type="GO" id="GO:0005886">
    <property type="term" value="C:plasma membrane"/>
    <property type="evidence" value="ECO:0007669"/>
    <property type="project" value="TreeGrafter"/>
</dbReference>
<feature type="transmembrane region" description="Helical" evidence="2">
    <location>
        <begin position="363"/>
        <end position="387"/>
    </location>
</feature>
<dbReference type="InterPro" id="IPR027815">
    <property type="entry name" value="CSC1/OSCA1-like_cyt"/>
</dbReference>
<protein>
    <submittedName>
        <fullName evidence="5">Phosphate metabolism protein 7</fullName>
    </submittedName>
</protein>